<keyword evidence="6 9" id="KW-0029">Amino-acid transport</keyword>
<accession>A0A8J3EU11</accession>
<evidence type="ECO:0000256" key="5">
    <source>
        <dbReference type="ARBA" id="ARBA00022847"/>
    </source>
</evidence>
<evidence type="ECO:0000313" key="11">
    <source>
        <dbReference type="Proteomes" id="UP000626244"/>
    </source>
</evidence>
<keyword evidence="5 9" id="KW-0769">Symport</keyword>
<dbReference type="SUPFAM" id="SSF118215">
    <property type="entry name" value="Proton glutamate symport protein"/>
    <property type="match status" value="1"/>
</dbReference>
<dbReference type="GO" id="GO:0032329">
    <property type="term" value="P:serine transport"/>
    <property type="evidence" value="ECO:0007669"/>
    <property type="project" value="InterPro"/>
</dbReference>
<keyword evidence="11" id="KW-1185">Reference proteome</keyword>
<evidence type="ECO:0000256" key="1">
    <source>
        <dbReference type="ARBA" id="ARBA00004141"/>
    </source>
</evidence>
<keyword evidence="7 9" id="KW-1133">Transmembrane helix</keyword>
<feature type="transmembrane region" description="Helical" evidence="9">
    <location>
        <begin position="322"/>
        <end position="347"/>
    </location>
</feature>
<proteinExistence type="inferred from homology"/>
<evidence type="ECO:0000256" key="8">
    <source>
        <dbReference type="ARBA" id="ARBA00023136"/>
    </source>
</evidence>
<dbReference type="PANTHER" id="PTHR42865:SF8">
    <property type="entry name" value="SERINE_THREONINE TRANSPORTER SSTT"/>
    <property type="match status" value="1"/>
</dbReference>
<dbReference type="InterPro" id="IPR001991">
    <property type="entry name" value="Na-dicarboxylate_symporter"/>
</dbReference>
<dbReference type="PANTHER" id="PTHR42865">
    <property type="entry name" value="PROTON/GLUTAMATE-ASPARTATE SYMPORTER"/>
    <property type="match status" value="1"/>
</dbReference>
<dbReference type="FunFam" id="1.10.3860.10:FF:000003">
    <property type="entry name" value="Serine/threonine transporter sstT"/>
    <property type="match status" value="1"/>
</dbReference>
<dbReference type="Proteomes" id="UP000626244">
    <property type="component" value="Unassembled WGS sequence"/>
</dbReference>
<feature type="transmembrane region" description="Helical" evidence="9">
    <location>
        <begin position="179"/>
        <end position="201"/>
    </location>
</feature>
<name>A0A8J3EU11_9BACI</name>
<evidence type="ECO:0000256" key="9">
    <source>
        <dbReference type="HAMAP-Rule" id="MF_01582"/>
    </source>
</evidence>
<feature type="transmembrane region" description="Helical" evidence="9">
    <location>
        <begin position="285"/>
        <end position="310"/>
    </location>
</feature>
<feature type="transmembrane region" description="Helical" evidence="9">
    <location>
        <begin position="78"/>
        <end position="101"/>
    </location>
</feature>
<comment type="function">
    <text evidence="9">Involved in the import of serine and threonine into the cell, with the concomitant import of sodium (symport system).</text>
</comment>
<evidence type="ECO:0000256" key="7">
    <source>
        <dbReference type="ARBA" id="ARBA00022989"/>
    </source>
</evidence>
<keyword evidence="8 9" id="KW-0472">Membrane</keyword>
<dbReference type="AlphaFoldDB" id="A0A8J3EU11"/>
<reference evidence="11" key="1">
    <citation type="journal article" date="2019" name="Int. J. Syst. Evol. Microbiol.">
        <title>The Global Catalogue of Microorganisms (GCM) 10K type strain sequencing project: providing services to taxonomists for standard genome sequencing and annotation.</title>
        <authorList>
            <consortium name="The Broad Institute Genomics Platform"/>
            <consortium name="The Broad Institute Genome Sequencing Center for Infectious Disease"/>
            <person name="Wu L."/>
            <person name="Ma J."/>
        </authorList>
    </citation>
    <scope>NUCLEOTIDE SEQUENCE [LARGE SCALE GENOMIC DNA]</scope>
    <source>
        <strain evidence="11">CGMCC 1.14993</strain>
    </source>
</reference>
<feature type="transmembrane region" description="Helical" evidence="9">
    <location>
        <begin position="213"/>
        <end position="237"/>
    </location>
</feature>
<dbReference type="RefSeq" id="WP_087998789.1">
    <property type="nucleotide sequence ID" value="NZ_BMHB01000001.1"/>
</dbReference>
<feature type="transmembrane region" description="Helical" evidence="9">
    <location>
        <begin position="43"/>
        <end position="66"/>
    </location>
</feature>
<dbReference type="InterPro" id="IPR023025">
    <property type="entry name" value="Ser_Thr_transp_SstT"/>
</dbReference>
<dbReference type="GO" id="GO:0005886">
    <property type="term" value="C:plasma membrane"/>
    <property type="evidence" value="ECO:0007669"/>
    <property type="project" value="UniProtKB-SubCell"/>
</dbReference>
<comment type="similarity">
    <text evidence="9">Belongs to the dicarboxylate/amino acid:cation symporter (DAACS) (TC 2.A.23) family.</text>
</comment>
<feature type="transmembrane region" description="Helical" evidence="9">
    <location>
        <begin position="12"/>
        <end position="31"/>
    </location>
</feature>
<sequence length="412" mass="43422">MYNMMKKWNQISLVKQIAIGLIIGIILAITIPEVAKPVTILGSLFVGALKAIAPVLVLFLVMSAIAQHKSGQQTNMKSVIILYLLGTFLAGLIAVIVSFMFPVGLTLTKGVEEVTAPGGVTEVLKGLLLNIVDNPVKAIFNANYIGILAWAILLGLTLKNASDTTKTMISNFSDAVSKMVTWVIKLAPLGIMGLVIESITTNGIESLLSYGKLLFVLIGCMLLVALVVNPIIVFIAIRQNPYPLVFRCLKESGITAFFTRSSAANIPVNMKLCEKLGLDKDTYSVSIPLGATINMAGAAVTISVLTLAAVHTLGIQVDIPTAIILSVLSAICACGASGVAGGSLLLIPLACSLFGIPTDVAMQVVGVGFIIGVLQDSFETALNSSTDVLFTATAEYKMQIKEGNKVNINKIA</sequence>
<dbReference type="OrthoDB" id="9768885at2"/>
<comment type="subcellular location">
    <subcellularLocation>
        <location evidence="9">Cell membrane</location>
        <topology evidence="9">Multi-pass membrane protein</topology>
    </subcellularLocation>
    <subcellularLocation>
        <location evidence="1">Membrane</location>
        <topology evidence="1">Multi-pass membrane protein</topology>
    </subcellularLocation>
</comment>
<dbReference type="InterPro" id="IPR036458">
    <property type="entry name" value="Na:dicarbo_symporter_sf"/>
</dbReference>
<dbReference type="NCBIfam" id="NF010151">
    <property type="entry name" value="PRK13628.1"/>
    <property type="match status" value="1"/>
</dbReference>
<keyword evidence="2 9" id="KW-0813">Transport</keyword>
<organism evidence="10 11">
    <name type="scientific">Gottfriedia solisilvae</name>
    <dbReference type="NCBI Taxonomy" id="1516104"/>
    <lineage>
        <taxon>Bacteria</taxon>
        <taxon>Bacillati</taxon>
        <taxon>Bacillota</taxon>
        <taxon>Bacilli</taxon>
        <taxon>Bacillales</taxon>
        <taxon>Bacillaceae</taxon>
        <taxon>Gottfriedia</taxon>
    </lineage>
</organism>
<keyword evidence="3 9" id="KW-1003">Cell membrane</keyword>
<evidence type="ECO:0000256" key="4">
    <source>
        <dbReference type="ARBA" id="ARBA00022692"/>
    </source>
</evidence>
<evidence type="ECO:0000256" key="3">
    <source>
        <dbReference type="ARBA" id="ARBA00022475"/>
    </source>
</evidence>
<comment type="catalytic activity">
    <reaction evidence="9">
        <text>L-threonine(in) + Na(+)(in) = L-threonine(out) + Na(+)(out)</text>
        <dbReference type="Rhea" id="RHEA:69999"/>
        <dbReference type="ChEBI" id="CHEBI:29101"/>
        <dbReference type="ChEBI" id="CHEBI:57926"/>
    </reaction>
</comment>
<dbReference type="GO" id="GO:0005295">
    <property type="term" value="F:neutral L-amino acid:sodium symporter activity"/>
    <property type="evidence" value="ECO:0007669"/>
    <property type="project" value="TreeGrafter"/>
</dbReference>
<dbReference type="Gene3D" id="1.10.3860.10">
    <property type="entry name" value="Sodium:dicarboxylate symporter"/>
    <property type="match status" value="1"/>
</dbReference>
<dbReference type="Pfam" id="PF00375">
    <property type="entry name" value="SDF"/>
    <property type="match status" value="1"/>
</dbReference>
<keyword evidence="4 9" id="KW-0812">Transmembrane</keyword>
<evidence type="ECO:0000256" key="6">
    <source>
        <dbReference type="ARBA" id="ARBA00022970"/>
    </source>
</evidence>
<protein>
    <recommendedName>
        <fullName evidence="9">Serine/threonine transporter SstT</fullName>
    </recommendedName>
    <alternativeName>
        <fullName evidence="9">Na(+)/serine-threonine symporter</fullName>
    </alternativeName>
</protein>
<dbReference type="PRINTS" id="PR00173">
    <property type="entry name" value="EDTRNSPORT"/>
</dbReference>
<comment type="caution">
    <text evidence="10">The sequence shown here is derived from an EMBL/GenBank/DDBJ whole genome shotgun (WGS) entry which is preliminary data.</text>
</comment>
<dbReference type="EMBL" id="BMHB01000001">
    <property type="protein sequence ID" value="GGI10884.1"/>
    <property type="molecule type" value="Genomic_DNA"/>
</dbReference>
<evidence type="ECO:0000256" key="2">
    <source>
        <dbReference type="ARBA" id="ARBA00022448"/>
    </source>
</evidence>
<evidence type="ECO:0000313" key="10">
    <source>
        <dbReference type="EMBL" id="GGI10884.1"/>
    </source>
</evidence>
<feature type="transmembrane region" description="Helical" evidence="9">
    <location>
        <begin position="138"/>
        <end position="158"/>
    </location>
</feature>
<dbReference type="GO" id="GO:0015826">
    <property type="term" value="P:threonine transport"/>
    <property type="evidence" value="ECO:0007669"/>
    <property type="project" value="InterPro"/>
</dbReference>
<comment type="catalytic activity">
    <reaction evidence="9">
        <text>L-serine(in) + Na(+)(in) = L-serine(out) + Na(+)(out)</text>
        <dbReference type="Rhea" id="RHEA:29575"/>
        <dbReference type="ChEBI" id="CHEBI:29101"/>
        <dbReference type="ChEBI" id="CHEBI:33384"/>
    </reaction>
</comment>
<gene>
    <name evidence="9" type="primary">sstT</name>
    <name evidence="10" type="ORF">GCM10007380_05040</name>
</gene>
<dbReference type="HAMAP" id="MF_01582">
    <property type="entry name" value="Ser_Thr_transp_SstT"/>
    <property type="match status" value="1"/>
</dbReference>